<comment type="caution">
    <text evidence="1">The sequence shown here is derived from an EMBL/GenBank/DDBJ whole genome shotgun (WGS) entry which is preliminary data.</text>
</comment>
<proteinExistence type="predicted"/>
<dbReference type="Proteomes" id="UP000032287">
    <property type="component" value="Unassembled WGS sequence"/>
</dbReference>
<accession>A0A0D1JCK1</accession>
<name>A0A0D1JCK1_9LACO</name>
<keyword evidence="2" id="KW-1185">Reference proteome</keyword>
<evidence type="ECO:0000313" key="1">
    <source>
        <dbReference type="EMBL" id="KIU19333.1"/>
    </source>
</evidence>
<dbReference type="EMBL" id="JWHU01000040">
    <property type="protein sequence ID" value="KIU19333.1"/>
    <property type="molecule type" value="Genomic_DNA"/>
</dbReference>
<sequence>MTRFSEDDTEMYFWRHKLPEQIYRKTSFAKLMASTPESEMKAFAREIFDKLPPEAQQRQEYDQWLLALVEMLQQPHPVPDVMTALTTGMLADETLTAGQTAVCRICKRRHRQFKL</sequence>
<gene>
    <name evidence="1" type="ORF">QX99_02017</name>
</gene>
<evidence type="ECO:0000313" key="2">
    <source>
        <dbReference type="Proteomes" id="UP000032287"/>
    </source>
</evidence>
<dbReference type="RefSeq" id="WP_237750488.1">
    <property type="nucleotide sequence ID" value="NZ_JALOCT010000011.1"/>
</dbReference>
<organism evidence="1 2">
    <name type="scientific">Weissella cibaria</name>
    <dbReference type="NCBI Taxonomy" id="137591"/>
    <lineage>
        <taxon>Bacteria</taxon>
        <taxon>Bacillati</taxon>
        <taxon>Bacillota</taxon>
        <taxon>Bacilli</taxon>
        <taxon>Lactobacillales</taxon>
        <taxon>Lactobacillaceae</taxon>
        <taxon>Weissella</taxon>
    </lineage>
</organism>
<protein>
    <submittedName>
        <fullName evidence="1">Uncharacterized protein</fullName>
    </submittedName>
</protein>
<reference evidence="1 2" key="1">
    <citation type="journal article" date="2015" name="Microbiology (Mosc.)">
        <title>Genomics of the Weissella cibaria species with an examination of its metabolic traits.</title>
        <authorList>
            <person name="Lynch K.M."/>
            <person name="Lucid A."/>
            <person name="Arendt E.K."/>
            <person name="Sleator R.D."/>
            <person name="Lucey B."/>
            <person name="Coffey A."/>
        </authorList>
    </citation>
    <scope>NUCLEOTIDE SEQUENCE [LARGE SCALE GENOMIC DNA]</scope>
    <source>
        <strain evidence="1 2">MG1</strain>
    </source>
</reference>
<dbReference type="AlphaFoldDB" id="A0A0D1JCK1"/>